<comment type="caution">
    <text evidence="2">The sequence shown here is derived from an EMBL/GenBank/DDBJ whole genome shotgun (WGS) entry which is preliminary data.</text>
</comment>
<dbReference type="InterPro" id="IPR018306">
    <property type="entry name" value="Phage_T5_Orf172_DNA-bd"/>
</dbReference>
<proteinExistence type="predicted"/>
<dbReference type="Proteomes" id="UP000565745">
    <property type="component" value="Unassembled WGS sequence"/>
</dbReference>
<evidence type="ECO:0000259" key="1">
    <source>
        <dbReference type="SMART" id="SM00974"/>
    </source>
</evidence>
<organism evidence="2 3">
    <name type="scientific">Sulfitobacter noctilucicola</name>
    <dbReference type="NCBI Taxonomy" id="1342301"/>
    <lineage>
        <taxon>Bacteria</taxon>
        <taxon>Pseudomonadati</taxon>
        <taxon>Pseudomonadota</taxon>
        <taxon>Alphaproteobacteria</taxon>
        <taxon>Rhodobacterales</taxon>
        <taxon>Roseobacteraceae</taxon>
        <taxon>Sulfitobacter</taxon>
    </lineage>
</organism>
<name>A0A7W6M942_9RHOB</name>
<dbReference type="RefSeq" id="WP_025057241.1">
    <property type="nucleotide sequence ID" value="NZ_JACIFU010000002.1"/>
</dbReference>
<sequence length="130" mass="14494">MSGLTVIEPGWLYILTNPTMPDLCKVGMTTRTPEARAAELHDTGSPVPYTVAKAWPVDDVRAAERDAHAVLARYRVSDEREWFRMSVPKAVKALGRDKPARPSIVRRLWRVFRGLVEGVGWLTLLLLAAG</sequence>
<dbReference type="EMBL" id="JACIFU010000002">
    <property type="protein sequence ID" value="MBB4173942.1"/>
    <property type="molecule type" value="Genomic_DNA"/>
</dbReference>
<accession>A0A7W6M942</accession>
<evidence type="ECO:0000313" key="2">
    <source>
        <dbReference type="EMBL" id="MBB4173942.1"/>
    </source>
</evidence>
<reference evidence="2 3" key="1">
    <citation type="submission" date="2020-08" db="EMBL/GenBank/DDBJ databases">
        <title>Genomic Encyclopedia of Type Strains, Phase IV (KMG-IV): sequencing the most valuable type-strain genomes for metagenomic binning, comparative biology and taxonomic classification.</title>
        <authorList>
            <person name="Goeker M."/>
        </authorList>
    </citation>
    <scope>NUCLEOTIDE SEQUENCE [LARGE SCALE GENOMIC DNA]</scope>
    <source>
        <strain evidence="2 3">DSM 101015</strain>
    </source>
</reference>
<gene>
    <name evidence="2" type="ORF">GGR93_001715</name>
</gene>
<protein>
    <recommendedName>
        <fullName evidence="1">Bacteriophage T5 Orf172 DNA-binding domain-containing protein</fullName>
    </recommendedName>
</protein>
<dbReference type="AlphaFoldDB" id="A0A7W6M942"/>
<dbReference type="SMART" id="SM00974">
    <property type="entry name" value="T5orf172"/>
    <property type="match status" value="1"/>
</dbReference>
<dbReference type="Pfam" id="PF10544">
    <property type="entry name" value="T5orf172"/>
    <property type="match status" value="1"/>
</dbReference>
<feature type="domain" description="Bacteriophage T5 Orf172 DNA-binding" evidence="1">
    <location>
        <begin position="18"/>
        <end position="97"/>
    </location>
</feature>
<keyword evidence="3" id="KW-1185">Reference proteome</keyword>
<evidence type="ECO:0000313" key="3">
    <source>
        <dbReference type="Proteomes" id="UP000565745"/>
    </source>
</evidence>
<dbReference type="OrthoDB" id="9811665at2"/>